<organism evidence="1 2">
    <name type="scientific">Heliocybe sulcata</name>
    <dbReference type="NCBI Taxonomy" id="5364"/>
    <lineage>
        <taxon>Eukaryota</taxon>
        <taxon>Fungi</taxon>
        <taxon>Dikarya</taxon>
        <taxon>Basidiomycota</taxon>
        <taxon>Agaricomycotina</taxon>
        <taxon>Agaricomycetes</taxon>
        <taxon>Gloeophyllales</taxon>
        <taxon>Gloeophyllaceae</taxon>
        <taxon>Heliocybe</taxon>
    </lineage>
</organism>
<evidence type="ECO:0008006" key="3">
    <source>
        <dbReference type="Google" id="ProtNLM"/>
    </source>
</evidence>
<dbReference type="Proteomes" id="UP000305948">
    <property type="component" value="Unassembled WGS sequence"/>
</dbReference>
<dbReference type="EMBL" id="ML213511">
    <property type="protein sequence ID" value="TFK51606.1"/>
    <property type="molecule type" value="Genomic_DNA"/>
</dbReference>
<name>A0A5C3N556_9AGAM</name>
<sequence length="386" mass="44139">MADAAPNFSISLPEELWRIVMSHTRLADARTCTRVNRQFHSLATRRVYNSVCLDFSMRRLRKTMKLLHTISAPGQIAQSIRHLSMTFEHAPLYIVDHADMQRFSQSLIENATSVVSLEVVIKPVCGKRTPRPRLTAFVDGLFDAMDQFRGARPWQDLTMLSVDRFVGAKQLLSTCPIHSLRVTEYLNRDMQNTLLGLTGLRCIDVQVKVGHPSEAVTFAHRLCLAFQDLRVLALSVTVIEGAHPFGRHERGEGYGQHYTGLVLNICDVLKRLRSLRVLSLCIYPTDIITLRTENGVLHKSDIFKDIIQRIHGSYLPFCECVELNRCAQQWDASGRSTEVPWHQPIGIGWYHNGTQFHWYEDWSEFDMTFFVKLPYVELSLRGAVRG</sequence>
<dbReference type="AlphaFoldDB" id="A0A5C3N556"/>
<keyword evidence="2" id="KW-1185">Reference proteome</keyword>
<dbReference type="OrthoDB" id="3320227at2759"/>
<gene>
    <name evidence="1" type="ORF">OE88DRAFT_1659729</name>
</gene>
<protein>
    <recommendedName>
        <fullName evidence="3">F-box domain-containing protein</fullName>
    </recommendedName>
</protein>
<dbReference type="InterPro" id="IPR036047">
    <property type="entry name" value="F-box-like_dom_sf"/>
</dbReference>
<dbReference type="SUPFAM" id="SSF81383">
    <property type="entry name" value="F-box domain"/>
    <property type="match status" value="1"/>
</dbReference>
<evidence type="ECO:0000313" key="1">
    <source>
        <dbReference type="EMBL" id="TFK51606.1"/>
    </source>
</evidence>
<accession>A0A5C3N556</accession>
<proteinExistence type="predicted"/>
<reference evidence="1 2" key="1">
    <citation type="journal article" date="2019" name="Nat. Ecol. Evol.">
        <title>Megaphylogeny resolves global patterns of mushroom evolution.</title>
        <authorList>
            <person name="Varga T."/>
            <person name="Krizsan K."/>
            <person name="Foldi C."/>
            <person name="Dima B."/>
            <person name="Sanchez-Garcia M."/>
            <person name="Sanchez-Ramirez S."/>
            <person name="Szollosi G.J."/>
            <person name="Szarkandi J.G."/>
            <person name="Papp V."/>
            <person name="Albert L."/>
            <person name="Andreopoulos W."/>
            <person name="Angelini C."/>
            <person name="Antonin V."/>
            <person name="Barry K.W."/>
            <person name="Bougher N.L."/>
            <person name="Buchanan P."/>
            <person name="Buyck B."/>
            <person name="Bense V."/>
            <person name="Catcheside P."/>
            <person name="Chovatia M."/>
            <person name="Cooper J."/>
            <person name="Damon W."/>
            <person name="Desjardin D."/>
            <person name="Finy P."/>
            <person name="Geml J."/>
            <person name="Haridas S."/>
            <person name="Hughes K."/>
            <person name="Justo A."/>
            <person name="Karasinski D."/>
            <person name="Kautmanova I."/>
            <person name="Kiss B."/>
            <person name="Kocsube S."/>
            <person name="Kotiranta H."/>
            <person name="LaButti K.M."/>
            <person name="Lechner B.E."/>
            <person name="Liimatainen K."/>
            <person name="Lipzen A."/>
            <person name="Lukacs Z."/>
            <person name="Mihaltcheva S."/>
            <person name="Morgado L.N."/>
            <person name="Niskanen T."/>
            <person name="Noordeloos M.E."/>
            <person name="Ohm R.A."/>
            <person name="Ortiz-Santana B."/>
            <person name="Ovrebo C."/>
            <person name="Racz N."/>
            <person name="Riley R."/>
            <person name="Savchenko A."/>
            <person name="Shiryaev A."/>
            <person name="Soop K."/>
            <person name="Spirin V."/>
            <person name="Szebenyi C."/>
            <person name="Tomsovsky M."/>
            <person name="Tulloss R.E."/>
            <person name="Uehling J."/>
            <person name="Grigoriev I.V."/>
            <person name="Vagvolgyi C."/>
            <person name="Papp T."/>
            <person name="Martin F.M."/>
            <person name="Miettinen O."/>
            <person name="Hibbett D.S."/>
            <person name="Nagy L.G."/>
        </authorList>
    </citation>
    <scope>NUCLEOTIDE SEQUENCE [LARGE SCALE GENOMIC DNA]</scope>
    <source>
        <strain evidence="1 2">OMC1185</strain>
    </source>
</reference>
<evidence type="ECO:0000313" key="2">
    <source>
        <dbReference type="Proteomes" id="UP000305948"/>
    </source>
</evidence>